<feature type="compositionally biased region" description="Low complexity" evidence="2">
    <location>
        <begin position="219"/>
        <end position="228"/>
    </location>
</feature>
<feature type="compositionally biased region" description="Gly residues" evidence="2">
    <location>
        <begin position="209"/>
        <end position="218"/>
    </location>
</feature>
<comment type="similarity">
    <text evidence="1">Belongs to the mycobacterial PPE family.</text>
</comment>
<dbReference type="Gene3D" id="1.20.1260.20">
    <property type="entry name" value="PPE superfamily"/>
    <property type="match status" value="1"/>
</dbReference>
<protein>
    <submittedName>
        <fullName evidence="4">PPE family protein</fullName>
    </submittedName>
</protein>
<organism evidence="4 5">
    <name type="scientific">Actinopolyspora righensis</name>
    <dbReference type="NCBI Taxonomy" id="995060"/>
    <lineage>
        <taxon>Bacteria</taxon>
        <taxon>Bacillati</taxon>
        <taxon>Actinomycetota</taxon>
        <taxon>Actinomycetes</taxon>
        <taxon>Actinopolysporales</taxon>
        <taxon>Actinopolysporaceae</taxon>
        <taxon>Actinopolyspora</taxon>
        <taxon>Actinopolyspora alba group</taxon>
    </lineage>
</organism>
<dbReference type="Proteomes" id="UP000199165">
    <property type="component" value="Unassembled WGS sequence"/>
</dbReference>
<evidence type="ECO:0000313" key="4">
    <source>
        <dbReference type="EMBL" id="SFT48487.1"/>
    </source>
</evidence>
<sequence length="297" mass="31148">MSDHRWQGYTHAELFELLHQGPGPSASGSSAHRWRELETAFREIDDGMAAALKAVAADWQGEAADSVRRGLLPLHEWADEVTLAAARMRQCSEHQAELVARARAEMPPPVRVTSEEPNAFTSTLVHLFGGQTDYELREQQQHAAEQRAFDVMRRYQAASEANTTSLASFETPPQVVVDAPAGTSSGGGGSGRGDITISWTRPHSEGAVTGRGGAGGGNATPSSARPTGGSTGGGSPRSGSVNGAPASTHGTASPRSSRPEREEESEISVEATESEGGTGPFDEPRVSARPVIGGEPS</sequence>
<feature type="domain" description="PPE" evidence="3">
    <location>
        <begin position="17"/>
        <end position="166"/>
    </location>
</feature>
<reference evidence="5" key="1">
    <citation type="submission" date="2016-10" db="EMBL/GenBank/DDBJ databases">
        <authorList>
            <person name="Varghese N."/>
            <person name="Submissions S."/>
        </authorList>
    </citation>
    <scope>NUCLEOTIDE SEQUENCE [LARGE SCALE GENOMIC DNA]</scope>
    <source>
        <strain evidence="5">DSM 45501</strain>
    </source>
</reference>
<accession>A0A1I6YDT4</accession>
<dbReference type="STRING" id="995060.SAMN04487904_102437"/>
<evidence type="ECO:0000256" key="1">
    <source>
        <dbReference type="ARBA" id="ARBA00010652"/>
    </source>
</evidence>
<feature type="region of interest" description="Disordered" evidence="2">
    <location>
        <begin position="163"/>
        <end position="297"/>
    </location>
</feature>
<dbReference type="Pfam" id="PF00823">
    <property type="entry name" value="PPE"/>
    <property type="match status" value="1"/>
</dbReference>
<dbReference type="AlphaFoldDB" id="A0A1I6YDT4"/>
<proteinExistence type="inferred from homology"/>
<dbReference type="SUPFAM" id="SSF140459">
    <property type="entry name" value="PE/PPE dimer-like"/>
    <property type="match status" value="1"/>
</dbReference>
<dbReference type="EMBL" id="FPAT01000002">
    <property type="protein sequence ID" value="SFT48487.1"/>
    <property type="molecule type" value="Genomic_DNA"/>
</dbReference>
<evidence type="ECO:0000313" key="5">
    <source>
        <dbReference type="Proteomes" id="UP000199165"/>
    </source>
</evidence>
<gene>
    <name evidence="4" type="ORF">SAMN04487904_102437</name>
</gene>
<dbReference type="RefSeq" id="WP_092974714.1">
    <property type="nucleotide sequence ID" value="NZ_FPAT01000002.1"/>
</dbReference>
<name>A0A1I6YDT4_9ACTN</name>
<evidence type="ECO:0000259" key="3">
    <source>
        <dbReference type="Pfam" id="PF00823"/>
    </source>
</evidence>
<dbReference type="InterPro" id="IPR000030">
    <property type="entry name" value="PPE_dom"/>
</dbReference>
<keyword evidence="5" id="KW-1185">Reference proteome</keyword>
<dbReference type="InterPro" id="IPR038332">
    <property type="entry name" value="PPE_sf"/>
</dbReference>
<evidence type="ECO:0000256" key="2">
    <source>
        <dbReference type="SAM" id="MobiDB-lite"/>
    </source>
</evidence>